<reference evidence="1 2" key="1">
    <citation type="submission" date="2022-07" db="EMBL/GenBank/DDBJ databases">
        <title>Fecal culturing of patients with breast cancer.</title>
        <authorList>
            <person name="Teng N.M.Y."/>
            <person name="Kiu R."/>
            <person name="Evans R."/>
            <person name="Baker D.J."/>
            <person name="Zenner C."/>
            <person name="Robinson S.D."/>
            <person name="Hall L.J."/>
        </authorList>
    </citation>
    <scope>NUCLEOTIDE SEQUENCE [LARGE SCALE GENOMIC DNA]</scope>
    <source>
        <strain evidence="1 2">LH1063</strain>
    </source>
</reference>
<organism evidence="1 2">
    <name type="scientific">Coprobacter tertius</name>
    <dbReference type="NCBI Taxonomy" id="2944915"/>
    <lineage>
        <taxon>Bacteria</taxon>
        <taxon>Pseudomonadati</taxon>
        <taxon>Bacteroidota</taxon>
        <taxon>Bacteroidia</taxon>
        <taxon>Bacteroidales</taxon>
        <taxon>Barnesiellaceae</taxon>
        <taxon>Coprobacter</taxon>
    </lineage>
</organism>
<name>A0ABT1MIY5_9BACT</name>
<accession>A0ABT1MIY5</accession>
<evidence type="ECO:0000313" key="1">
    <source>
        <dbReference type="EMBL" id="MCP9612567.1"/>
    </source>
</evidence>
<evidence type="ECO:0000313" key="2">
    <source>
        <dbReference type="Proteomes" id="UP001205603"/>
    </source>
</evidence>
<keyword evidence="2" id="KW-1185">Reference proteome</keyword>
<dbReference type="Proteomes" id="UP001205603">
    <property type="component" value="Unassembled WGS sequence"/>
</dbReference>
<sequence length="166" mass="19182">MTGKTMEIRKIMWQFPLEELIGELNMRSSRHLPSLRKDGDNGEDWTDLYVLSDGEKEWVIKSLQEVFPQVYGALSARLSKTDLITVDENGISMGIIFPVECPDSLTELIRRQIKEVSVTYVLSRWYLIHDANLGTYYAARCDGAMNELRSLLSRVTKTRRPTNYQF</sequence>
<evidence type="ECO:0008006" key="3">
    <source>
        <dbReference type="Google" id="ProtNLM"/>
    </source>
</evidence>
<proteinExistence type="predicted"/>
<dbReference type="EMBL" id="JANDHW010000011">
    <property type="protein sequence ID" value="MCP9612567.1"/>
    <property type="molecule type" value="Genomic_DNA"/>
</dbReference>
<protein>
    <recommendedName>
        <fullName evidence="3">ACT domain-containing protein</fullName>
    </recommendedName>
</protein>
<gene>
    <name evidence="1" type="ORF">NMU02_10730</name>
</gene>
<comment type="caution">
    <text evidence="1">The sequence shown here is derived from an EMBL/GenBank/DDBJ whole genome shotgun (WGS) entry which is preliminary data.</text>
</comment>